<accession>A0A8T2UNC1</accession>
<evidence type="ECO:0000256" key="1">
    <source>
        <dbReference type="ARBA" id="ARBA00007692"/>
    </source>
</evidence>
<evidence type="ECO:0000256" key="3">
    <source>
        <dbReference type="ARBA" id="ARBA00022946"/>
    </source>
</evidence>
<evidence type="ECO:0000313" key="5">
    <source>
        <dbReference type="Proteomes" id="UP000825935"/>
    </source>
</evidence>
<organism evidence="4 5">
    <name type="scientific">Ceratopteris richardii</name>
    <name type="common">Triangle waterfern</name>
    <dbReference type="NCBI Taxonomy" id="49495"/>
    <lineage>
        <taxon>Eukaryota</taxon>
        <taxon>Viridiplantae</taxon>
        <taxon>Streptophyta</taxon>
        <taxon>Embryophyta</taxon>
        <taxon>Tracheophyta</taxon>
        <taxon>Polypodiopsida</taxon>
        <taxon>Polypodiidae</taxon>
        <taxon>Polypodiales</taxon>
        <taxon>Pteridineae</taxon>
        <taxon>Pteridaceae</taxon>
        <taxon>Parkerioideae</taxon>
        <taxon>Ceratopteris</taxon>
    </lineage>
</organism>
<keyword evidence="2" id="KW-0806">Transcription termination</keyword>
<keyword evidence="2" id="KW-0805">Transcription regulation</keyword>
<protein>
    <submittedName>
        <fullName evidence="4">Uncharacterized protein</fullName>
    </submittedName>
</protein>
<name>A0A8T2UNC1_CERRI</name>
<dbReference type="EMBL" id="CM035410">
    <property type="protein sequence ID" value="KAH7436060.1"/>
    <property type="molecule type" value="Genomic_DNA"/>
</dbReference>
<dbReference type="Pfam" id="PF02536">
    <property type="entry name" value="mTERF"/>
    <property type="match status" value="1"/>
</dbReference>
<dbReference type="AlphaFoldDB" id="A0A8T2UNC1"/>
<dbReference type="Proteomes" id="UP000825935">
    <property type="component" value="Chromosome 5"/>
</dbReference>
<evidence type="ECO:0000313" key="4">
    <source>
        <dbReference type="EMBL" id="KAH7436060.1"/>
    </source>
</evidence>
<dbReference type="PANTHER" id="PTHR13068">
    <property type="entry name" value="CGI-12 PROTEIN-RELATED"/>
    <property type="match status" value="1"/>
</dbReference>
<keyword evidence="5" id="KW-1185">Reference proteome</keyword>
<sequence>MRAFMWPSSSLSAHQNYNRPELCMQLPFCLARGPGPTSKHVCHVVGRLQDSTKRGSLICSTICEDHMLQNSFLYVRSALNVVKDHTFTGVDYMAITHRRPARQIVFAMEEERLNMVESSSPEDNDLSRGSREIDALALNLYRIGIPDDTAMGDAWTGLARALKEAGLEESDSVDIATKASITVQSLVNMALELEELAAWTAQDTASCEDLQQKIYELALQNPSRQFAALLESIGVEERKISRICQYLVTESIIDVLRKVRLLEDIFPNKNDDVIAIRTRRMMREMSLSVDVGLQKTLSFFEKMEAKRGGTSILNIPREAMPHVIEEFPEILARNLESDIENLVNYFVEIGVPKENISSIVLCYPSILLYNSIEELQTRLHTLKKEANVRPRNFGKMVVKYPWILTRCVESNVKPLSDFLRSLKFPPEKIGHCITKCPNLLGSSPVPMETMIQHFISMGVKRRTLGRILVHYPQLLLKTPRSFEEIAKFLRGLGLEDDKILKVFLRCPPVFTSTVRHLRTKITFLQQLGIRNERLKHALQRYPEFLMISLEHSLKPRLRFLQSTGLSNEDISFMISGFPNLLGYSVDDVLKPKLDVLENILCYPVKELVTYPRYFSYCIEKRILRRFRILKHSNIELDLKSMLSPSDDRFAQEYLGFGRMLVPPV</sequence>
<dbReference type="InterPro" id="IPR003690">
    <property type="entry name" value="MTERF"/>
</dbReference>
<dbReference type="GO" id="GO:0006353">
    <property type="term" value="P:DNA-templated transcription termination"/>
    <property type="evidence" value="ECO:0007669"/>
    <property type="project" value="UniProtKB-KW"/>
</dbReference>
<comment type="caution">
    <text evidence="4">The sequence shown here is derived from an EMBL/GenBank/DDBJ whole genome shotgun (WGS) entry which is preliminary data.</text>
</comment>
<reference evidence="4" key="1">
    <citation type="submission" date="2021-08" db="EMBL/GenBank/DDBJ databases">
        <title>WGS assembly of Ceratopteris richardii.</title>
        <authorList>
            <person name="Marchant D.B."/>
            <person name="Chen G."/>
            <person name="Jenkins J."/>
            <person name="Shu S."/>
            <person name="Leebens-Mack J."/>
            <person name="Grimwood J."/>
            <person name="Schmutz J."/>
            <person name="Soltis P."/>
            <person name="Soltis D."/>
            <person name="Chen Z.-H."/>
        </authorList>
    </citation>
    <scope>NUCLEOTIDE SEQUENCE</scope>
    <source>
        <strain evidence="4">Whitten #5841</strain>
        <tissue evidence="4">Leaf</tissue>
    </source>
</reference>
<proteinExistence type="inferred from homology"/>
<keyword evidence="3" id="KW-0809">Transit peptide</keyword>
<keyword evidence="2" id="KW-0804">Transcription</keyword>
<dbReference type="InterPro" id="IPR038538">
    <property type="entry name" value="MTERF_sf"/>
</dbReference>
<dbReference type="PANTHER" id="PTHR13068:SF3">
    <property type="entry name" value="MITOCHONDRIAL TRANSCRIPTION TERMINATION FACTOR FAMILY PROTEIN"/>
    <property type="match status" value="1"/>
</dbReference>
<gene>
    <name evidence="4" type="ORF">KP509_05G000400</name>
</gene>
<dbReference type="OrthoDB" id="637682at2759"/>
<dbReference type="GO" id="GO:0003676">
    <property type="term" value="F:nucleic acid binding"/>
    <property type="evidence" value="ECO:0007669"/>
    <property type="project" value="InterPro"/>
</dbReference>
<dbReference type="OMA" id="STICEDH"/>
<evidence type="ECO:0000256" key="2">
    <source>
        <dbReference type="ARBA" id="ARBA00022472"/>
    </source>
</evidence>
<dbReference type="SMART" id="SM00733">
    <property type="entry name" value="Mterf"/>
    <property type="match status" value="9"/>
</dbReference>
<comment type="similarity">
    <text evidence="1">Belongs to the mTERF family.</text>
</comment>
<dbReference type="Gene3D" id="1.25.70.10">
    <property type="entry name" value="Transcription termination factor 3, mitochondrial"/>
    <property type="match status" value="2"/>
</dbReference>